<dbReference type="GO" id="GO:0030976">
    <property type="term" value="F:thiamine pyrophosphate binding"/>
    <property type="evidence" value="ECO:0007669"/>
    <property type="project" value="InterPro"/>
</dbReference>
<dbReference type="InterPro" id="IPR029035">
    <property type="entry name" value="DHS-like_NAD/FAD-binding_dom"/>
</dbReference>
<dbReference type="InterPro" id="IPR012000">
    <property type="entry name" value="Thiamin_PyroP_enz_cen_dom"/>
</dbReference>
<accession>A0A517M2D2</accession>
<keyword evidence="2 3" id="KW-0786">Thiamine pyrophosphate</keyword>
<dbReference type="GO" id="GO:0000287">
    <property type="term" value="F:magnesium ion binding"/>
    <property type="evidence" value="ECO:0007669"/>
    <property type="project" value="InterPro"/>
</dbReference>
<evidence type="ECO:0000313" key="7">
    <source>
        <dbReference type="EMBL" id="QDS89032.1"/>
    </source>
</evidence>
<dbReference type="NCBIfam" id="NF006187">
    <property type="entry name" value="PRK08322.1"/>
    <property type="match status" value="1"/>
</dbReference>
<dbReference type="InterPro" id="IPR029061">
    <property type="entry name" value="THDP-binding"/>
</dbReference>
<feature type="domain" description="Thiamine pyrophosphate enzyme central" evidence="4">
    <location>
        <begin position="186"/>
        <end position="319"/>
    </location>
</feature>
<evidence type="ECO:0000256" key="3">
    <source>
        <dbReference type="RuleBase" id="RU362132"/>
    </source>
</evidence>
<gene>
    <name evidence="7" type="primary">budB</name>
    <name evidence="7" type="ORF">EC9_32290</name>
</gene>
<dbReference type="GO" id="GO:0050660">
    <property type="term" value="F:flavin adenine dinucleotide binding"/>
    <property type="evidence" value="ECO:0007669"/>
    <property type="project" value="TreeGrafter"/>
</dbReference>
<dbReference type="Pfam" id="PF02775">
    <property type="entry name" value="TPP_enzyme_C"/>
    <property type="match status" value="1"/>
</dbReference>
<evidence type="ECO:0000259" key="5">
    <source>
        <dbReference type="Pfam" id="PF02775"/>
    </source>
</evidence>
<dbReference type="Proteomes" id="UP000319557">
    <property type="component" value="Chromosome"/>
</dbReference>
<evidence type="ECO:0000259" key="6">
    <source>
        <dbReference type="Pfam" id="PF02776"/>
    </source>
</evidence>
<dbReference type="GO" id="GO:0003984">
    <property type="term" value="F:acetolactate synthase activity"/>
    <property type="evidence" value="ECO:0007669"/>
    <property type="project" value="UniProtKB-EC"/>
</dbReference>
<dbReference type="PANTHER" id="PTHR18968:SF129">
    <property type="entry name" value="ACETOLACTATE SYNTHASE"/>
    <property type="match status" value="1"/>
</dbReference>
<dbReference type="KEGG" id="ruv:EC9_32290"/>
<sequence>MKASDLFVKALENEGVEFVFGIPGEENLDFLDSLSRSNIRLILTRHEQAAGFMAATYGRLTGKSGVCLSTLGPGATNLVTAAAYAQLGGMPMLMITGQKPVKTSKQGQFQIIDIVDMMRPLTKYTRQLVSGANIPSRVREAMRLAQEEKPGAVHLELPEDIAAEQVDEQPIPASLVRRPVAEDKSIHAAVEMIRAAESPLLLVGAGANRKRTCNMLRKWVAKLGIPFATTQMGKGVIDERDPLFLGNTALSSNDFVHRAFEAADLIINVGHDVVEKPPFFMHAGGVKVIHVNFSSASVDPVYFPQVEVVGDIANSIWRLMEQLEPQPHWDFSRFMTVRTAGETSVAQGSDDDRFPIYPQRLVADVRQAIQKRGIIALDNGIYKIWFARNYKATAPNTVLLDNALATMGAGLPSAMAAKLVHPDRQVMAICGDGGFMMNSQELETAVRLKLDLVVLVLRDDAYGMIKWKQTNMGLKNFGLDYGNPDFVKYAEAYGANGHRVASSEALLPLLSRCLNSPGVHLVEVPIDYSENDRILNHEIRELSSKI</sequence>
<dbReference type="GO" id="GO:0009097">
    <property type="term" value="P:isoleucine biosynthetic process"/>
    <property type="evidence" value="ECO:0007669"/>
    <property type="project" value="TreeGrafter"/>
</dbReference>
<dbReference type="FunFam" id="3.40.50.970:FF:000007">
    <property type="entry name" value="Acetolactate synthase"/>
    <property type="match status" value="1"/>
</dbReference>
<dbReference type="OrthoDB" id="4494979at2"/>
<protein>
    <submittedName>
        <fullName evidence="7">Acetolactate synthase, catabolic</fullName>
        <ecNumber evidence="7">2.2.1.6</ecNumber>
    </submittedName>
</protein>
<feature type="domain" description="Thiamine pyrophosphate enzyme TPP-binding" evidence="5">
    <location>
        <begin position="378"/>
        <end position="524"/>
    </location>
</feature>
<dbReference type="InterPro" id="IPR000399">
    <property type="entry name" value="TPP-bd_CS"/>
</dbReference>
<dbReference type="AlphaFoldDB" id="A0A517M2D2"/>
<evidence type="ECO:0000259" key="4">
    <source>
        <dbReference type="Pfam" id="PF00205"/>
    </source>
</evidence>
<dbReference type="InterPro" id="IPR012001">
    <property type="entry name" value="Thiamin_PyroP_enz_TPP-bd_dom"/>
</dbReference>
<dbReference type="RefSeq" id="WP_145346616.1">
    <property type="nucleotide sequence ID" value="NZ_CP036261.1"/>
</dbReference>
<reference evidence="7 8" key="1">
    <citation type="submission" date="2019-02" db="EMBL/GenBank/DDBJ databases">
        <title>Deep-cultivation of Planctomycetes and their phenomic and genomic characterization uncovers novel biology.</title>
        <authorList>
            <person name="Wiegand S."/>
            <person name="Jogler M."/>
            <person name="Boedeker C."/>
            <person name="Pinto D."/>
            <person name="Vollmers J."/>
            <person name="Rivas-Marin E."/>
            <person name="Kohn T."/>
            <person name="Peeters S.H."/>
            <person name="Heuer A."/>
            <person name="Rast P."/>
            <person name="Oberbeckmann S."/>
            <person name="Bunk B."/>
            <person name="Jeske O."/>
            <person name="Meyerdierks A."/>
            <person name="Storesund J.E."/>
            <person name="Kallscheuer N."/>
            <person name="Luecker S."/>
            <person name="Lage O.M."/>
            <person name="Pohl T."/>
            <person name="Merkel B.J."/>
            <person name="Hornburger P."/>
            <person name="Mueller R.-W."/>
            <person name="Bruemmer F."/>
            <person name="Labrenz M."/>
            <person name="Spormann A.M."/>
            <person name="Op den Camp H."/>
            <person name="Overmann J."/>
            <person name="Amann R."/>
            <person name="Jetten M.S.M."/>
            <person name="Mascher T."/>
            <person name="Medema M.H."/>
            <person name="Devos D.P."/>
            <person name="Kaster A.-K."/>
            <person name="Ovreas L."/>
            <person name="Rohde M."/>
            <person name="Galperin M.Y."/>
            <person name="Jogler C."/>
        </authorList>
    </citation>
    <scope>NUCLEOTIDE SEQUENCE [LARGE SCALE GENOMIC DNA]</scope>
    <source>
        <strain evidence="7 8">EC9</strain>
    </source>
</reference>
<dbReference type="InterPro" id="IPR045229">
    <property type="entry name" value="TPP_enz"/>
</dbReference>
<dbReference type="Gene3D" id="3.40.50.970">
    <property type="match status" value="2"/>
</dbReference>
<keyword evidence="8" id="KW-1185">Reference proteome</keyword>
<dbReference type="CDD" id="cd07035">
    <property type="entry name" value="TPP_PYR_POX_like"/>
    <property type="match status" value="1"/>
</dbReference>
<feature type="domain" description="Thiamine pyrophosphate enzyme N-terminal TPP-binding" evidence="6">
    <location>
        <begin position="1"/>
        <end position="116"/>
    </location>
</feature>
<dbReference type="GO" id="GO:0009099">
    <property type="term" value="P:L-valine biosynthetic process"/>
    <property type="evidence" value="ECO:0007669"/>
    <property type="project" value="TreeGrafter"/>
</dbReference>
<dbReference type="EC" id="2.2.1.6" evidence="7"/>
<comment type="similarity">
    <text evidence="1 3">Belongs to the TPP enzyme family.</text>
</comment>
<dbReference type="Pfam" id="PF00205">
    <property type="entry name" value="TPP_enzyme_M"/>
    <property type="match status" value="1"/>
</dbReference>
<dbReference type="InterPro" id="IPR011766">
    <property type="entry name" value="TPP_enzyme_TPP-bd"/>
</dbReference>
<evidence type="ECO:0000256" key="1">
    <source>
        <dbReference type="ARBA" id="ARBA00007812"/>
    </source>
</evidence>
<dbReference type="EMBL" id="CP036261">
    <property type="protein sequence ID" value="QDS89032.1"/>
    <property type="molecule type" value="Genomic_DNA"/>
</dbReference>
<dbReference type="Gene3D" id="3.40.50.1220">
    <property type="entry name" value="TPP-binding domain"/>
    <property type="match status" value="1"/>
</dbReference>
<dbReference type="PANTHER" id="PTHR18968">
    <property type="entry name" value="THIAMINE PYROPHOSPHATE ENZYMES"/>
    <property type="match status" value="1"/>
</dbReference>
<keyword evidence="7" id="KW-0808">Transferase</keyword>
<evidence type="ECO:0000256" key="2">
    <source>
        <dbReference type="ARBA" id="ARBA00023052"/>
    </source>
</evidence>
<dbReference type="SUPFAM" id="SSF52467">
    <property type="entry name" value="DHS-like NAD/FAD-binding domain"/>
    <property type="match status" value="1"/>
</dbReference>
<organism evidence="7 8">
    <name type="scientific">Rosistilla ulvae</name>
    <dbReference type="NCBI Taxonomy" id="1930277"/>
    <lineage>
        <taxon>Bacteria</taxon>
        <taxon>Pseudomonadati</taxon>
        <taxon>Planctomycetota</taxon>
        <taxon>Planctomycetia</taxon>
        <taxon>Pirellulales</taxon>
        <taxon>Pirellulaceae</taxon>
        <taxon>Rosistilla</taxon>
    </lineage>
</organism>
<dbReference type="Pfam" id="PF02776">
    <property type="entry name" value="TPP_enzyme_N"/>
    <property type="match status" value="1"/>
</dbReference>
<evidence type="ECO:0000313" key="8">
    <source>
        <dbReference type="Proteomes" id="UP000319557"/>
    </source>
</evidence>
<dbReference type="SUPFAM" id="SSF52518">
    <property type="entry name" value="Thiamin diphosphate-binding fold (THDP-binding)"/>
    <property type="match status" value="2"/>
</dbReference>
<proteinExistence type="inferred from homology"/>
<name>A0A517M2D2_9BACT</name>
<dbReference type="GO" id="GO:0005948">
    <property type="term" value="C:acetolactate synthase complex"/>
    <property type="evidence" value="ECO:0007669"/>
    <property type="project" value="TreeGrafter"/>
</dbReference>
<dbReference type="PROSITE" id="PS00187">
    <property type="entry name" value="TPP_ENZYMES"/>
    <property type="match status" value="1"/>
</dbReference>